<keyword evidence="7 14" id="KW-0067">ATP-binding</keyword>
<dbReference type="Gene3D" id="3.40.50.620">
    <property type="entry name" value="HUPs"/>
    <property type="match status" value="2"/>
</dbReference>
<evidence type="ECO:0000313" key="17">
    <source>
        <dbReference type="Proteomes" id="UP000714915"/>
    </source>
</evidence>
<evidence type="ECO:0000256" key="14">
    <source>
        <dbReference type="RuleBase" id="RU363036"/>
    </source>
</evidence>
<dbReference type="InterPro" id="IPR012340">
    <property type="entry name" value="NA-bd_OB-fold"/>
</dbReference>
<keyword evidence="5 14" id="KW-0436">Ligase</keyword>
<dbReference type="NCBIfam" id="NF006330">
    <property type="entry name" value="PRK08560.1"/>
    <property type="match status" value="1"/>
</dbReference>
<protein>
    <recommendedName>
        <fullName evidence="3">tyrosine--tRNA ligase</fullName>
        <ecNumber evidence="3">6.1.1.1</ecNumber>
    </recommendedName>
    <alternativeName>
        <fullName evidence="11">Tyrosyl-tRNA synthetase</fullName>
    </alternativeName>
</protein>
<gene>
    <name evidence="16" type="ORF">KC669_01485</name>
</gene>
<dbReference type="CDD" id="cd02796">
    <property type="entry name" value="tRNA_bind_bactPheRS"/>
    <property type="match status" value="1"/>
</dbReference>
<evidence type="ECO:0000256" key="9">
    <source>
        <dbReference type="ARBA" id="ARBA00022917"/>
    </source>
</evidence>
<evidence type="ECO:0000256" key="3">
    <source>
        <dbReference type="ARBA" id="ARBA00013160"/>
    </source>
</evidence>
<dbReference type="Pfam" id="PF00579">
    <property type="entry name" value="tRNA-synt_1b"/>
    <property type="match status" value="1"/>
</dbReference>
<evidence type="ECO:0000256" key="6">
    <source>
        <dbReference type="ARBA" id="ARBA00022741"/>
    </source>
</evidence>
<comment type="caution">
    <text evidence="16">The sequence shown here is derived from an EMBL/GenBank/DDBJ whole genome shotgun (WGS) entry which is preliminary data.</text>
</comment>
<dbReference type="InterPro" id="IPR002547">
    <property type="entry name" value="tRNA-bd_dom"/>
</dbReference>
<evidence type="ECO:0000256" key="5">
    <source>
        <dbReference type="ARBA" id="ARBA00022598"/>
    </source>
</evidence>
<comment type="function">
    <text evidence="1">Catalyzes the attachment of tyrosine to tRNA(Tyr) in a two-step reaction: tyrosine is first activated by ATP to form Tyr-AMP and then transferred to the acceptor end of tRNA(Tyr).</text>
</comment>
<dbReference type="GO" id="GO:0004831">
    <property type="term" value="F:tyrosine-tRNA ligase activity"/>
    <property type="evidence" value="ECO:0007669"/>
    <property type="project" value="UniProtKB-EC"/>
</dbReference>
<dbReference type="SUPFAM" id="SSF52374">
    <property type="entry name" value="Nucleotidylyl transferase"/>
    <property type="match status" value="1"/>
</dbReference>
<evidence type="ECO:0000256" key="12">
    <source>
        <dbReference type="ARBA" id="ARBA00048248"/>
    </source>
</evidence>
<evidence type="ECO:0000256" key="2">
    <source>
        <dbReference type="ARBA" id="ARBA00005594"/>
    </source>
</evidence>
<evidence type="ECO:0000256" key="11">
    <source>
        <dbReference type="ARBA" id="ARBA00033323"/>
    </source>
</evidence>
<reference evidence="16" key="1">
    <citation type="submission" date="2020-04" db="EMBL/GenBank/DDBJ databases">
        <authorList>
            <person name="Zhang T."/>
        </authorList>
    </citation>
    <scope>NUCLEOTIDE SEQUENCE</scope>
    <source>
        <strain evidence="16">HKST-UBA09</strain>
    </source>
</reference>
<evidence type="ECO:0000259" key="15">
    <source>
        <dbReference type="PROSITE" id="PS50886"/>
    </source>
</evidence>
<accession>A0A955LA77</accession>
<keyword evidence="6 14" id="KW-0547">Nucleotide-binding</keyword>
<dbReference type="InterPro" id="IPR014729">
    <property type="entry name" value="Rossmann-like_a/b/a_fold"/>
</dbReference>
<evidence type="ECO:0000256" key="4">
    <source>
        <dbReference type="ARBA" id="ARBA00022555"/>
    </source>
</evidence>
<dbReference type="InterPro" id="IPR033714">
    <property type="entry name" value="tRNA_bind_bactPheRS"/>
</dbReference>
<keyword evidence="10 14" id="KW-0030">Aminoacyl-tRNA synthetase</keyword>
<dbReference type="InterPro" id="IPR050489">
    <property type="entry name" value="Tyr-tRNA_synthase"/>
</dbReference>
<dbReference type="GO" id="GO:0006437">
    <property type="term" value="P:tyrosyl-tRNA aminoacylation"/>
    <property type="evidence" value="ECO:0007669"/>
    <property type="project" value="TreeGrafter"/>
</dbReference>
<evidence type="ECO:0000256" key="7">
    <source>
        <dbReference type="ARBA" id="ARBA00022840"/>
    </source>
</evidence>
<keyword evidence="8 13" id="KW-0694">RNA-binding</keyword>
<organism evidence="16 17">
    <name type="scientific">Candidatus Dojkabacteria bacterium</name>
    <dbReference type="NCBI Taxonomy" id="2099670"/>
    <lineage>
        <taxon>Bacteria</taxon>
        <taxon>Candidatus Dojkabacteria</taxon>
    </lineage>
</organism>
<evidence type="ECO:0000313" key="16">
    <source>
        <dbReference type="EMBL" id="MCA9386686.1"/>
    </source>
</evidence>
<dbReference type="AlphaFoldDB" id="A0A955LA77"/>
<sequence>MTKEKLLELLKPITISKVVEKKKHENADRLWIVQIDNGSGVNVQVVTAADNFEVGDLVPHLAPGNVVPGWLITEGQEIKLEERPMRGEMSAGMILAEDEFGLSDDHEGIAVINDENPKFEIRNSKQDELIGKSILDVLSKESIETISKNAGVVEVTPELQEKIDLILSIGDPEKGGEVVGEDQLPEILTSGEELFTYDGFEPSGQMHIAQGIVRAINTNKMIEAGFTFRMWVADWFGYLNNKMGGDMEKIKKVGMYFIEIWKAAGMNLDKTEFLWTSDFVDKQDYWETVMKVMKNTSLNRILRTTEIMGRSETDDLSAAQILYPAMQTTDIFKVMKCQVTQLGMDQRKVNMLAREVGPELGFWKPVVVSHGMLQGLGKPLPKDSDPVDRVISMKMSKSKPDTAIFMTDSAEDVARKIKKAYCPPGEIEDNPILDYCKQIIFEAKYLKRDKPLLENDEFVIKRDEKFGGDIKLKSYKELEDLYKQGEEALHPEDLKNAVIGYLNSLLEPVRNHFEEDQKAKELLEEVQSFQITR</sequence>
<dbReference type="Gene3D" id="2.40.50.140">
    <property type="entry name" value="Nucleic acid-binding proteins"/>
    <property type="match status" value="1"/>
</dbReference>
<dbReference type="Proteomes" id="UP000714915">
    <property type="component" value="Unassembled WGS sequence"/>
</dbReference>
<feature type="domain" description="TRNA-binding" evidence="15">
    <location>
        <begin position="7"/>
        <end position="124"/>
    </location>
</feature>
<dbReference type="InterPro" id="IPR002305">
    <property type="entry name" value="aa-tRNA-synth_Ic"/>
</dbReference>
<evidence type="ECO:0000256" key="8">
    <source>
        <dbReference type="ARBA" id="ARBA00022884"/>
    </source>
</evidence>
<dbReference type="EMBL" id="JAGQLF010000011">
    <property type="protein sequence ID" value="MCA9386686.1"/>
    <property type="molecule type" value="Genomic_DNA"/>
</dbReference>
<evidence type="ECO:0000256" key="10">
    <source>
        <dbReference type="ARBA" id="ARBA00023146"/>
    </source>
</evidence>
<dbReference type="PANTHER" id="PTHR46264">
    <property type="entry name" value="TYROSINE-TRNA LIGASE"/>
    <property type="match status" value="1"/>
</dbReference>
<dbReference type="FunFam" id="3.40.50.620:FF:000085">
    <property type="entry name" value="Tyrosine--tRNA ligase 1 cytoplasmic"/>
    <property type="match status" value="1"/>
</dbReference>
<keyword evidence="9 14" id="KW-0648">Protein biosynthesis</keyword>
<evidence type="ECO:0000256" key="1">
    <source>
        <dbReference type="ARBA" id="ARBA00002025"/>
    </source>
</evidence>
<proteinExistence type="inferred from homology"/>
<dbReference type="GO" id="GO:0005737">
    <property type="term" value="C:cytoplasm"/>
    <property type="evidence" value="ECO:0007669"/>
    <property type="project" value="TreeGrafter"/>
</dbReference>
<dbReference type="PANTHER" id="PTHR46264:SF4">
    <property type="entry name" value="TYROSINE--TRNA LIGASE, CYTOPLASMIC"/>
    <property type="match status" value="1"/>
</dbReference>
<dbReference type="GO" id="GO:0005524">
    <property type="term" value="F:ATP binding"/>
    <property type="evidence" value="ECO:0007669"/>
    <property type="project" value="UniProtKB-KW"/>
</dbReference>
<dbReference type="GO" id="GO:0000049">
    <property type="term" value="F:tRNA binding"/>
    <property type="evidence" value="ECO:0007669"/>
    <property type="project" value="UniProtKB-UniRule"/>
</dbReference>
<evidence type="ECO:0000256" key="13">
    <source>
        <dbReference type="PROSITE-ProRule" id="PRU00209"/>
    </source>
</evidence>
<dbReference type="SUPFAM" id="SSF50249">
    <property type="entry name" value="Nucleic acid-binding proteins"/>
    <property type="match status" value="1"/>
</dbReference>
<keyword evidence="4 13" id="KW-0820">tRNA-binding</keyword>
<reference evidence="16" key="2">
    <citation type="journal article" date="2021" name="Microbiome">
        <title>Successional dynamics and alternative stable states in a saline activated sludge microbial community over 9 years.</title>
        <authorList>
            <person name="Wang Y."/>
            <person name="Ye J."/>
            <person name="Ju F."/>
            <person name="Liu L."/>
            <person name="Boyd J.A."/>
            <person name="Deng Y."/>
            <person name="Parks D.H."/>
            <person name="Jiang X."/>
            <person name="Yin X."/>
            <person name="Woodcroft B.J."/>
            <person name="Tyson G.W."/>
            <person name="Hugenholtz P."/>
            <person name="Polz M.F."/>
            <person name="Zhang T."/>
        </authorList>
    </citation>
    <scope>NUCLEOTIDE SEQUENCE</scope>
    <source>
        <strain evidence="16">HKST-UBA09</strain>
    </source>
</reference>
<dbReference type="Pfam" id="PF01588">
    <property type="entry name" value="tRNA_bind"/>
    <property type="match status" value="1"/>
</dbReference>
<name>A0A955LA77_9BACT</name>
<dbReference type="EC" id="6.1.1.1" evidence="3"/>
<dbReference type="PROSITE" id="PS50886">
    <property type="entry name" value="TRBD"/>
    <property type="match status" value="1"/>
</dbReference>
<comment type="similarity">
    <text evidence="2 14">Belongs to the class-I aminoacyl-tRNA synthetase family.</text>
</comment>
<comment type="catalytic activity">
    <reaction evidence="12">
        <text>tRNA(Tyr) + L-tyrosine + ATP = L-tyrosyl-tRNA(Tyr) + AMP + diphosphate + H(+)</text>
        <dbReference type="Rhea" id="RHEA:10220"/>
        <dbReference type="Rhea" id="RHEA-COMP:9706"/>
        <dbReference type="Rhea" id="RHEA-COMP:9707"/>
        <dbReference type="ChEBI" id="CHEBI:15378"/>
        <dbReference type="ChEBI" id="CHEBI:30616"/>
        <dbReference type="ChEBI" id="CHEBI:33019"/>
        <dbReference type="ChEBI" id="CHEBI:58315"/>
        <dbReference type="ChEBI" id="CHEBI:78442"/>
        <dbReference type="ChEBI" id="CHEBI:78536"/>
        <dbReference type="ChEBI" id="CHEBI:456215"/>
        <dbReference type="EC" id="6.1.1.1"/>
    </reaction>
</comment>